<comment type="caution">
    <text evidence="9">The sequence shown here is derived from an EMBL/GenBank/DDBJ whole genome shotgun (WGS) entry which is preliminary data.</text>
</comment>
<evidence type="ECO:0000313" key="9">
    <source>
        <dbReference type="EMBL" id="OXY92454.1"/>
    </source>
</evidence>
<dbReference type="Proteomes" id="UP000215483">
    <property type="component" value="Unassembled WGS sequence"/>
</dbReference>
<name>A0A233SA06_STRDA</name>
<keyword evidence="6 7" id="KW-0443">Lipid metabolism</keyword>
<evidence type="ECO:0000256" key="7">
    <source>
        <dbReference type="PROSITE-ProRule" id="PRU01161"/>
    </source>
</evidence>
<evidence type="ECO:0000256" key="6">
    <source>
        <dbReference type="ARBA" id="ARBA00023098"/>
    </source>
</evidence>
<keyword evidence="5" id="KW-0560">Oxidoreductase</keyword>
<feature type="active site" description="Nucleophile" evidence="7">
    <location>
        <position position="48"/>
    </location>
</feature>
<evidence type="ECO:0000313" key="10">
    <source>
        <dbReference type="Proteomes" id="UP000215483"/>
    </source>
</evidence>
<comment type="cofactor">
    <cofactor evidence="1">
        <name>FAD</name>
        <dbReference type="ChEBI" id="CHEBI:57692"/>
    </cofactor>
</comment>
<dbReference type="InterPro" id="IPR016035">
    <property type="entry name" value="Acyl_Trfase/lysoPLipase"/>
</dbReference>
<evidence type="ECO:0000259" key="8">
    <source>
        <dbReference type="PROSITE" id="PS51635"/>
    </source>
</evidence>
<reference evidence="9 10" key="1">
    <citation type="submission" date="2016-07" db="EMBL/GenBank/DDBJ databases">
        <title>Draft genome of Streptomyces diastatochromogenes.</title>
        <authorList>
            <person name="Podduturi R."/>
            <person name="Lukassen M.B."/>
            <person name="Clausen N."/>
            <person name="Nielsen J.L."/>
            <person name="Jorgensen N.O."/>
        </authorList>
    </citation>
    <scope>NUCLEOTIDE SEQUENCE [LARGE SCALE GENOMIC DNA]</scope>
    <source>
        <strain evidence="9 10">DSM 40608</strain>
    </source>
</reference>
<dbReference type="OrthoDB" id="2339873at2"/>
<dbReference type="GO" id="GO:0016491">
    <property type="term" value="F:oxidoreductase activity"/>
    <property type="evidence" value="ECO:0007669"/>
    <property type="project" value="UniProtKB-KW"/>
</dbReference>
<dbReference type="PANTHER" id="PTHR47470:SF1">
    <property type="entry name" value="FAD-DEPENDENT OXIDOREDUCTASE 2 FAD BINDING DOMAIN-CONTAINING PROTEIN"/>
    <property type="match status" value="1"/>
</dbReference>
<comment type="caution">
    <text evidence="7">Lacks conserved residue(s) required for the propagation of feature annotation.</text>
</comment>
<evidence type="ECO:0000256" key="1">
    <source>
        <dbReference type="ARBA" id="ARBA00001974"/>
    </source>
</evidence>
<evidence type="ECO:0000256" key="4">
    <source>
        <dbReference type="ARBA" id="ARBA00022827"/>
    </source>
</evidence>
<sequence>MTDGHGTNDTNRALMLAGGGVKVAFQAGVLQVWLDEAGLRFDHADGASGGTFNLAMYCQGMTGRQIADNWRDIRPLKGVTPNWPQYLKGPYGASLFTLDGYRRNVFRDWGLDWGKIRATDRLATFNLYDFSRNELEALTADQMDEDRLAAAVSLPMWFPAAVIDGRTYIDPVYVTDANIGEAIRRGCDELWIIWTVSRRRRWHNGFVADYFQIIETAANSRLQEWQRRIDASNAAIRAGDRGEFDRLITVRMLQCEVPLNYLINFSRDRFRQAVELGVHKARAWCADEGIPLSAPLPCPSADGSRLRFSERMAGAIAFGSAAPGARAVPGGRPDGEDLSVRLTIRIDGLDRFIVCPEHRAAVTGQIHCEALGGRREVESGSFNLFVEEGDPEHLRMRYRLFFSDRAGHPLTLSGCKTVDEDSGRGLWADTTTLYTRILRGHVQADEEKDAEVVATGVVRLRVPDFVRELTSFRVSADSARGRLAALGRFGQFFAGRLWDVYLQGVLAWSPI</sequence>
<accession>A0A233SA06</accession>
<keyword evidence="10" id="KW-1185">Reference proteome</keyword>
<dbReference type="GO" id="GO:0016042">
    <property type="term" value="P:lipid catabolic process"/>
    <property type="evidence" value="ECO:0007669"/>
    <property type="project" value="UniProtKB-UniRule"/>
</dbReference>
<dbReference type="PANTHER" id="PTHR47470">
    <property type="entry name" value="CHOLESTEROL OXIDASE"/>
    <property type="match status" value="1"/>
</dbReference>
<keyword evidence="3" id="KW-0285">Flavoprotein</keyword>
<feature type="domain" description="PNPLA" evidence="8">
    <location>
        <begin position="14"/>
        <end position="183"/>
    </location>
</feature>
<dbReference type="Pfam" id="PF01734">
    <property type="entry name" value="Patatin"/>
    <property type="match status" value="1"/>
</dbReference>
<dbReference type="InterPro" id="IPR002641">
    <property type="entry name" value="PNPLA_dom"/>
</dbReference>
<gene>
    <name evidence="9" type="ORF">BEK98_27200</name>
</gene>
<organism evidence="9 10">
    <name type="scientific">Streptomyces diastatochromogenes</name>
    <dbReference type="NCBI Taxonomy" id="42236"/>
    <lineage>
        <taxon>Bacteria</taxon>
        <taxon>Bacillati</taxon>
        <taxon>Actinomycetota</taxon>
        <taxon>Actinomycetes</taxon>
        <taxon>Kitasatosporales</taxon>
        <taxon>Streptomycetaceae</taxon>
        <taxon>Streptomyces</taxon>
    </lineage>
</organism>
<feature type="active site" description="Proton acceptor" evidence="7">
    <location>
        <position position="170"/>
    </location>
</feature>
<keyword evidence="7" id="KW-0378">Hydrolase</keyword>
<proteinExistence type="inferred from homology"/>
<dbReference type="InterPro" id="IPR052542">
    <property type="entry name" value="Cholesterol_Oxidase"/>
</dbReference>
<evidence type="ECO:0000256" key="3">
    <source>
        <dbReference type="ARBA" id="ARBA00022630"/>
    </source>
</evidence>
<keyword evidence="7" id="KW-0442">Lipid degradation</keyword>
<dbReference type="GO" id="GO:0016787">
    <property type="term" value="F:hydrolase activity"/>
    <property type="evidence" value="ECO:0007669"/>
    <property type="project" value="UniProtKB-UniRule"/>
</dbReference>
<dbReference type="AlphaFoldDB" id="A0A233SA06"/>
<keyword evidence="4" id="KW-0274">FAD</keyword>
<comment type="similarity">
    <text evidence="2">Belongs to the GMC oxidoreductase family.</text>
</comment>
<dbReference type="Gene3D" id="3.40.1090.10">
    <property type="entry name" value="Cytosolic phospholipase A2 catalytic domain"/>
    <property type="match status" value="1"/>
</dbReference>
<dbReference type="RefSeq" id="WP_094219397.1">
    <property type="nucleotide sequence ID" value="NZ_MCGQ01000023.1"/>
</dbReference>
<dbReference type="EMBL" id="MCGQ01000023">
    <property type="protein sequence ID" value="OXY92454.1"/>
    <property type="molecule type" value="Genomic_DNA"/>
</dbReference>
<dbReference type="PROSITE" id="PS51635">
    <property type="entry name" value="PNPLA"/>
    <property type="match status" value="1"/>
</dbReference>
<dbReference type="SUPFAM" id="SSF52151">
    <property type="entry name" value="FabD/lysophospholipase-like"/>
    <property type="match status" value="1"/>
</dbReference>
<feature type="short sequence motif" description="GXSXG" evidence="7">
    <location>
        <begin position="46"/>
        <end position="50"/>
    </location>
</feature>
<evidence type="ECO:0000256" key="2">
    <source>
        <dbReference type="ARBA" id="ARBA00010790"/>
    </source>
</evidence>
<protein>
    <recommendedName>
        <fullName evidence="8">PNPLA domain-containing protein</fullName>
    </recommendedName>
</protein>
<evidence type="ECO:0000256" key="5">
    <source>
        <dbReference type="ARBA" id="ARBA00023002"/>
    </source>
</evidence>